<evidence type="ECO:0000256" key="1">
    <source>
        <dbReference type="SAM" id="SignalP"/>
    </source>
</evidence>
<gene>
    <name evidence="3" type="ORF">FB461_0625</name>
</gene>
<dbReference type="CDD" id="cd08556">
    <property type="entry name" value="GDPD"/>
    <property type="match status" value="1"/>
</dbReference>
<evidence type="ECO:0000313" key="3">
    <source>
        <dbReference type="EMBL" id="TQL64134.1"/>
    </source>
</evidence>
<feature type="domain" description="GP-PDE" evidence="2">
    <location>
        <begin position="363"/>
        <end position="614"/>
    </location>
</feature>
<comment type="caution">
    <text evidence="3">The sequence shown here is derived from an EMBL/GenBank/DDBJ whole genome shotgun (WGS) entry which is preliminary data.</text>
</comment>
<evidence type="ECO:0000313" key="4">
    <source>
        <dbReference type="Proteomes" id="UP000315389"/>
    </source>
</evidence>
<dbReference type="Pfam" id="PF03009">
    <property type="entry name" value="GDPD"/>
    <property type="match status" value="1"/>
</dbReference>
<evidence type="ECO:0000259" key="2">
    <source>
        <dbReference type="PROSITE" id="PS51704"/>
    </source>
</evidence>
<dbReference type="GO" id="GO:0006629">
    <property type="term" value="P:lipid metabolic process"/>
    <property type="evidence" value="ECO:0007669"/>
    <property type="project" value="InterPro"/>
</dbReference>
<feature type="signal peptide" evidence="1">
    <location>
        <begin position="1"/>
        <end position="44"/>
    </location>
</feature>
<dbReference type="Proteomes" id="UP000315389">
    <property type="component" value="Unassembled WGS sequence"/>
</dbReference>
<dbReference type="PANTHER" id="PTHR46211:SF1">
    <property type="entry name" value="GLYCEROPHOSPHODIESTER PHOSPHODIESTERASE, CYTOPLASMIC"/>
    <property type="match status" value="1"/>
</dbReference>
<reference evidence="3 4" key="1">
    <citation type="submission" date="2019-06" db="EMBL/GenBank/DDBJ databases">
        <title>Sequencing the genomes of 1000 actinobacteria strains.</title>
        <authorList>
            <person name="Klenk H.-P."/>
        </authorList>
    </citation>
    <scope>NUCLEOTIDE SEQUENCE [LARGE SCALE GENOMIC DNA]</scope>
    <source>
        <strain evidence="3 4">DSM 4813</strain>
    </source>
</reference>
<dbReference type="PROSITE" id="PS51704">
    <property type="entry name" value="GP_PDE"/>
    <property type="match status" value="1"/>
</dbReference>
<dbReference type="PANTHER" id="PTHR46211">
    <property type="entry name" value="GLYCEROPHOSPHORYL DIESTER PHOSPHODIESTERASE"/>
    <property type="match status" value="1"/>
</dbReference>
<proteinExistence type="predicted"/>
<dbReference type="GO" id="GO:0008081">
    <property type="term" value="F:phosphoric diester hydrolase activity"/>
    <property type="evidence" value="ECO:0007669"/>
    <property type="project" value="InterPro"/>
</dbReference>
<protein>
    <submittedName>
        <fullName evidence="3">Glycerophosphoryl diester phosphodiesterase</fullName>
    </submittedName>
</protein>
<organism evidence="3 4">
    <name type="scientific">Rarobacter faecitabidus</name>
    <dbReference type="NCBI Taxonomy" id="13243"/>
    <lineage>
        <taxon>Bacteria</taxon>
        <taxon>Bacillati</taxon>
        <taxon>Actinomycetota</taxon>
        <taxon>Actinomycetes</taxon>
        <taxon>Micrococcales</taxon>
        <taxon>Rarobacteraceae</taxon>
        <taxon>Rarobacter</taxon>
    </lineage>
</organism>
<dbReference type="EMBL" id="VFOS01000001">
    <property type="protein sequence ID" value="TQL64134.1"/>
    <property type="molecule type" value="Genomic_DNA"/>
</dbReference>
<dbReference type="SUPFAM" id="SSF51695">
    <property type="entry name" value="PLC-like phosphodiesterases"/>
    <property type="match status" value="1"/>
</dbReference>
<name>A0A542ZUV3_RARFA</name>
<sequence length="620" mass="65581">MHYGTGRVIARGSLSPARIALLTATAFLAMCAWVVIMASSQAHAASGLTAKASTTVPAKSYVKATVKIVLTTPKAGATKKVRISVAKASAPTKSWRGKTRKVTLRWSKGAYRGSVAATAKKPPKVTVKVTAMGKPLKKVVKAPLAKTTVTTATASLRVRGGKHPVSVTVSPAFKRTVKLQRKSGGTWLTEVKKTVSGSALKTVTFNLPATKVGTSKWRIAVVKTAKAKLGKAPFTVTTVDPGASTVVGIPKALVVTAANPGRLAASIYPAFGRNVSLQEYNPNTSSWLTIDTITTNKTAMVANISFALPDRAQGVTKWRLRAPAVAGAYLAVNSSAISVTTDLGPGPLRGIKNFTDLEAQGRPIVIAHRGGSDRYPEQSREAYEAAAATGFVIEADLRPLADGTPALLHDASTARTIIDVNGKPVERAINSITPAEWANLRIRPAYVTGIVGTTLTWEQLLDEFGGRATIAAEVKTAALARRVVDDVADRGLADSVILQSNSQPVVDAMTARAVDRGVSIRIRRLLTATFFSGDPAQLNANLAGLFGNYYNEYLGASLAQTSNVLIPYVQQNGFDQSLVIPYSVSEPDQVRALLMTDGIVGFSSDDPWYVWSGIATSLGY</sequence>
<dbReference type="AlphaFoldDB" id="A0A542ZUV3"/>
<dbReference type="Gene3D" id="3.20.20.190">
    <property type="entry name" value="Phosphatidylinositol (PI) phosphodiesterase"/>
    <property type="match status" value="1"/>
</dbReference>
<accession>A0A542ZUV3</accession>
<feature type="chain" id="PRO_5021714829" evidence="1">
    <location>
        <begin position="45"/>
        <end position="620"/>
    </location>
</feature>
<dbReference type="InterPro" id="IPR017946">
    <property type="entry name" value="PLC-like_Pdiesterase_TIM-brl"/>
</dbReference>
<keyword evidence="1" id="KW-0732">Signal</keyword>
<dbReference type="InterPro" id="IPR030395">
    <property type="entry name" value="GP_PDE_dom"/>
</dbReference>
<keyword evidence="4" id="KW-1185">Reference proteome</keyword>